<name>A0ABS6CQA4_9ACTN</name>
<reference evidence="1 2" key="1">
    <citation type="submission" date="2021-06" db="EMBL/GenBank/DDBJ databases">
        <authorList>
            <person name="Pan X."/>
        </authorList>
    </citation>
    <scope>NUCLEOTIDE SEQUENCE [LARGE SCALE GENOMIC DNA]</scope>
    <source>
        <strain evidence="1 2">4503</strain>
    </source>
</reference>
<sequence length="230" mass="24028">MTGHQDTPASAGDLSADPVRRVSQYQTAGANARLKLFALLAAQGVPASEADELVAALEAGAVAGAQSEVVELDGMAPASRGALFTDGWDEGVTAVSEALVGIADRDWARRGGRSAGAAELAVHIADVRQRERTDLVRLEAFVRETVLPRTHPNTTERRRVLEALGEAGGLCTARTRNSDGDVIVCTLDAGHYDPDDEPPFKDGKPGGWHKAGASIWNDLGAACIPHAACG</sequence>
<accession>A0ABS6CQA4</accession>
<proteinExistence type="predicted"/>
<organism evidence="1 2">
    <name type="scientific">Streptomyces niphimycinicus</name>
    <dbReference type="NCBI Taxonomy" id="2842201"/>
    <lineage>
        <taxon>Bacteria</taxon>
        <taxon>Bacillati</taxon>
        <taxon>Actinomycetota</taxon>
        <taxon>Actinomycetes</taxon>
        <taxon>Kitasatosporales</taxon>
        <taxon>Streptomycetaceae</taxon>
        <taxon>Streptomyces</taxon>
    </lineage>
</organism>
<gene>
    <name evidence="1" type="ORF">KN815_34785</name>
</gene>
<evidence type="ECO:0000313" key="2">
    <source>
        <dbReference type="Proteomes" id="UP000720508"/>
    </source>
</evidence>
<dbReference type="Proteomes" id="UP000720508">
    <property type="component" value="Unassembled WGS sequence"/>
</dbReference>
<comment type="caution">
    <text evidence="1">The sequence shown here is derived from an EMBL/GenBank/DDBJ whole genome shotgun (WGS) entry which is preliminary data.</text>
</comment>
<protein>
    <recommendedName>
        <fullName evidence="3">HNH endonuclease</fullName>
    </recommendedName>
</protein>
<dbReference type="EMBL" id="JAHLEM010000522">
    <property type="protein sequence ID" value="MBU3869035.1"/>
    <property type="molecule type" value="Genomic_DNA"/>
</dbReference>
<evidence type="ECO:0000313" key="1">
    <source>
        <dbReference type="EMBL" id="MBU3869035.1"/>
    </source>
</evidence>
<evidence type="ECO:0008006" key="3">
    <source>
        <dbReference type="Google" id="ProtNLM"/>
    </source>
</evidence>
<keyword evidence="2" id="KW-1185">Reference proteome</keyword>